<evidence type="ECO:0000313" key="4">
    <source>
        <dbReference type="EMBL" id="QBM88912.1"/>
    </source>
</evidence>
<protein>
    <submittedName>
        <fullName evidence="4">Enhancer of mRNA-decapping protein 1/2</fullName>
    </submittedName>
</protein>
<dbReference type="AlphaFoldDB" id="A0A4P6XN72"/>
<keyword evidence="1" id="KW-0866">Nonsense-mediated mRNA decay</keyword>
<dbReference type="Proteomes" id="UP000292447">
    <property type="component" value="Chromosome III"/>
</dbReference>
<organism evidence="4 5">
    <name type="scientific">Metschnikowia aff. pulcherrima</name>
    <dbReference type="NCBI Taxonomy" id="2163413"/>
    <lineage>
        <taxon>Eukaryota</taxon>
        <taxon>Fungi</taxon>
        <taxon>Dikarya</taxon>
        <taxon>Ascomycota</taxon>
        <taxon>Saccharomycotina</taxon>
        <taxon>Pichiomycetes</taxon>
        <taxon>Metschnikowiaceae</taxon>
        <taxon>Metschnikowia</taxon>
    </lineage>
</organism>
<evidence type="ECO:0000256" key="1">
    <source>
        <dbReference type="ARBA" id="ARBA00023161"/>
    </source>
</evidence>
<feature type="compositionally biased region" description="Low complexity" evidence="3">
    <location>
        <begin position="135"/>
        <end position="146"/>
    </location>
</feature>
<feature type="compositionally biased region" description="Basic residues" evidence="3">
    <location>
        <begin position="80"/>
        <end position="89"/>
    </location>
</feature>
<gene>
    <name evidence="4" type="primary">MPUL0C08930</name>
    <name evidence="4" type="ORF">METSCH_C08930</name>
</gene>
<feature type="compositionally biased region" description="Basic and acidic residues" evidence="3">
    <location>
        <begin position="61"/>
        <end position="75"/>
    </location>
</feature>
<reference evidence="5" key="1">
    <citation type="submission" date="2019-03" db="EMBL/GenBank/DDBJ databases">
        <title>Snf2 controls pulcherriminic acid biosynthesis and connects pigmentation and antifungal activity of the yeast Metschnikowia pulcherrima.</title>
        <authorList>
            <person name="Gore-Lloyd D."/>
            <person name="Sumann I."/>
            <person name="Brachmann A.O."/>
            <person name="Schneeberger K."/>
            <person name="Ortiz-Merino R.A."/>
            <person name="Moreno-Beltran M."/>
            <person name="Schlaefli M."/>
            <person name="Kirner P."/>
            <person name="Santos Kron A."/>
            <person name="Wolfe K.H."/>
            <person name="Piel J."/>
            <person name="Ahrens C.H."/>
            <person name="Henk D."/>
            <person name="Freimoser F.M."/>
        </authorList>
    </citation>
    <scope>NUCLEOTIDE SEQUENCE [LARGE SCALE GENOMIC DNA]</scope>
    <source>
        <strain evidence="5">APC 1.2</strain>
    </source>
</reference>
<feature type="compositionally biased region" description="Basic and acidic residues" evidence="3">
    <location>
        <begin position="37"/>
        <end position="50"/>
    </location>
</feature>
<evidence type="ECO:0000256" key="3">
    <source>
        <dbReference type="SAM" id="MobiDB-lite"/>
    </source>
</evidence>
<dbReference type="InterPro" id="IPR028322">
    <property type="entry name" value="PNRC-like_rgn"/>
</dbReference>
<accession>A0A4P6XN72</accession>
<dbReference type="EMBL" id="CP034458">
    <property type="protein sequence ID" value="QBM88912.1"/>
    <property type="molecule type" value="Genomic_DNA"/>
</dbReference>
<proteinExistence type="inferred from homology"/>
<dbReference type="GO" id="GO:0000184">
    <property type="term" value="P:nuclear-transcribed mRNA catabolic process, nonsense-mediated decay"/>
    <property type="evidence" value="ECO:0007669"/>
    <property type="project" value="UniProtKB-KW"/>
</dbReference>
<sequence length="254" mass="27449">MMAHEIPLQVHPKAPSGPKTRKHKPVHQAKYLLPNGEKPDFGSGNKEKPGKGRTPQLPNGEKPDFGSIDHKKDQTNKQGGGRKARKSSGKKACETTPKLDDAVEFTKAEGKECYAGSSFHSSPEALALPKPSFAPKSSLNSSVSSSSKVLLPSGAASQNIQNLPPAFVYQGMPSNGPPRYPVKVYPPSAHPGFNYNANQQGFINYLYPPAAIPQPPLPMQSYPFQMYPPVPPPPQNQQIGGRKITFNELMGSSQ</sequence>
<dbReference type="STRING" id="2163413.A0A4P6XN72"/>
<keyword evidence="5" id="KW-1185">Reference proteome</keyword>
<evidence type="ECO:0000256" key="2">
    <source>
        <dbReference type="ARBA" id="ARBA00061292"/>
    </source>
</evidence>
<feature type="region of interest" description="Disordered" evidence="3">
    <location>
        <begin position="114"/>
        <end position="146"/>
    </location>
</feature>
<comment type="similarity">
    <text evidence="2">Belongs to the EDC family.</text>
</comment>
<feature type="region of interest" description="Disordered" evidence="3">
    <location>
        <begin position="1"/>
        <end position="97"/>
    </location>
</feature>
<evidence type="ECO:0000313" key="5">
    <source>
        <dbReference type="Proteomes" id="UP000292447"/>
    </source>
</evidence>
<dbReference type="Pfam" id="PF15365">
    <property type="entry name" value="PNRC"/>
    <property type="match status" value="1"/>
</dbReference>
<name>A0A4P6XN72_9ASCO</name>